<reference evidence="1" key="1">
    <citation type="submission" date="2020-11" db="EMBL/GenBank/DDBJ databases">
        <authorList>
            <consortium name="DOE Joint Genome Institute"/>
            <person name="Ahrendt S."/>
            <person name="Riley R."/>
            <person name="Andreopoulos W."/>
            <person name="Labutti K."/>
            <person name="Pangilinan J."/>
            <person name="Ruiz-Duenas F.J."/>
            <person name="Barrasa J.M."/>
            <person name="Sanchez-Garcia M."/>
            <person name="Camarero S."/>
            <person name="Miyauchi S."/>
            <person name="Serrano A."/>
            <person name="Linde D."/>
            <person name="Babiker R."/>
            <person name="Drula E."/>
            <person name="Ayuso-Fernandez I."/>
            <person name="Pacheco R."/>
            <person name="Padilla G."/>
            <person name="Ferreira P."/>
            <person name="Barriuso J."/>
            <person name="Kellner H."/>
            <person name="Castanera R."/>
            <person name="Alfaro M."/>
            <person name="Ramirez L."/>
            <person name="Pisabarro A.G."/>
            <person name="Kuo A."/>
            <person name="Tritt A."/>
            <person name="Lipzen A."/>
            <person name="He G."/>
            <person name="Yan M."/>
            <person name="Ng V."/>
            <person name="Cullen D."/>
            <person name="Martin F."/>
            <person name="Rosso M.-N."/>
            <person name="Henrissat B."/>
            <person name="Hibbett D."/>
            <person name="Martinez A.T."/>
            <person name="Grigoriev I.V."/>
        </authorList>
    </citation>
    <scope>NUCLEOTIDE SEQUENCE</scope>
    <source>
        <strain evidence="1">ATCC 90797</strain>
    </source>
</reference>
<dbReference type="InterPro" id="IPR021109">
    <property type="entry name" value="Peptidase_aspartic_dom_sf"/>
</dbReference>
<sequence>MIAIVAIHGHRALIMFDIGCTTDIISPQFATIAKVPYGYLKDPVPLQLGTVGSSAKLQFGTNVNIQIMDIDDVEYCNVVNINQYDTILGTPFMHKHGIILDFVINSIQHGTKAIQAMSTVEETIVMARRHAV</sequence>
<dbReference type="Pfam" id="PF08284">
    <property type="entry name" value="RVP_2"/>
    <property type="match status" value="1"/>
</dbReference>
<protein>
    <submittedName>
        <fullName evidence="1">Uncharacterized protein</fullName>
    </submittedName>
</protein>
<dbReference type="EMBL" id="MU154665">
    <property type="protein sequence ID" value="KAF9489600.1"/>
    <property type="molecule type" value="Genomic_DNA"/>
</dbReference>
<dbReference type="Gene3D" id="2.40.70.10">
    <property type="entry name" value="Acid Proteases"/>
    <property type="match status" value="1"/>
</dbReference>
<dbReference type="AlphaFoldDB" id="A0A9P5ZN07"/>
<comment type="caution">
    <text evidence="1">The sequence shown here is derived from an EMBL/GenBank/DDBJ whole genome shotgun (WGS) entry which is preliminary data.</text>
</comment>
<gene>
    <name evidence="1" type="ORF">BDN71DRAFT_1401365</name>
</gene>
<dbReference type="Proteomes" id="UP000807025">
    <property type="component" value="Unassembled WGS sequence"/>
</dbReference>
<dbReference type="OrthoDB" id="2799149at2759"/>
<evidence type="ECO:0000313" key="2">
    <source>
        <dbReference type="Proteomes" id="UP000807025"/>
    </source>
</evidence>
<keyword evidence="2" id="KW-1185">Reference proteome</keyword>
<name>A0A9P5ZN07_PLEER</name>
<organism evidence="1 2">
    <name type="scientific">Pleurotus eryngii</name>
    <name type="common">Boletus of the steppes</name>
    <dbReference type="NCBI Taxonomy" id="5323"/>
    <lineage>
        <taxon>Eukaryota</taxon>
        <taxon>Fungi</taxon>
        <taxon>Dikarya</taxon>
        <taxon>Basidiomycota</taxon>
        <taxon>Agaricomycotina</taxon>
        <taxon>Agaricomycetes</taxon>
        <taxon>Agaricomycetidae</taxon>
        <taxon>Agaricales</taxon>
        <taxon>Pleurotineae</taxon>
        <taxon>Pleurotaceae</taxon>
        <taxon>Pleurotus</taxon>
    </lineage>
</organism>
<dbReference type="SUPFAM" id="SSF50630">
    <property type="entry name" value="Acid proteases"/>
    <property type="match status" value="1"/>
</dbReference>
<evidence type="ECO:0000313" key="1">
    <source>
        <dbReference type="EMBL" id="KAF9489600.1"/>
    </source>
</evidence>
<accession>A0A9P5ZN07</accession>
<proteinExistence type="predicted"/>
<dbReference type="CDD" id="cd00303">
    <property type="entry name" value="retropepsin_like"/>
    <property type="match status" value="1"/>
</dbReference>